<dbReference type="EMBL" id="VWOJ01000002">
    <property type="protein sequence ID" value="KAA5803341.1"/>
    <property type="molecule type" value="Genomic_DNA"/>
</dbReference>
<keyword evidence="2" id="KW-0732">Signal</keyword>
<sequence length="1112" mass="119173">MWRRRTDVPILAAAALAGLASGALWAQTPASVSVERQGPVARVLITLPEEAGGALDAQAEIAAGAVLIARLSEPVALDANALREAVSDYVAMARLDADGRTLRLALNRGVEPQVSVSHNVIALDLAPPGGPVLDPVVSPYERRQREAEAARRAAQAEAEARAAELPPPLPVSVRIGEASDWTRMIFTWPEPVGWTLDQDGREGRLSFEREAEIDLSRLNGAPPRFIDAVSRERDGGARFTLVFTLQEDVRLRAWSDAPGEVTVDAVRGEASVDSALAALQAYAEINGAGPALAEAGEDGPEPADAAPATQDTDDYPDFLEDVISVEPPRVDPVPADGVVRVRAQPGTGGAVSLHFPWEALPGAAVFRRAGAIWIVFDASAELDISALETVSSSHIRAVEALRGEDYAALRIDAAPASLADARAAGAGWTVVLDDALSEAPQPVRLARDTGFGRPAVLRLSLPGARQVVTVADPAVGDTLLVLTADGRMAGVAEPRHFADAVLLASTHGAAVQAISDGLSLSVRPGGAELSRPGGLTLSRASDPSLRAGSDAPVSPGFLDLAAWRGEQPFLDGRRMHQRQARALDPESVLALSRFLLGWELAHEAAGAARLAADLRPEYETSPEIAALLGAAAYMAGRFSEAERHFAHPALVNDPAAKPWQGLLAAARSDWPRARRLFEEGREAMFFMDPVWRARISAAAANASLNAQDLAGAQVWLDRAFEETPDKRARAEAAFAEAGLSAAQGEIELALARYAALDNDPWRPIQARARLEQTRLEMAHGRINAAEAATQLEGLLYRWRGDEVEQAVAGMLGRAYAEAGRYDEAFDIMAAAQARFPGSRVARQLSVDMQAEFVRLFEGERFDRMDPMQALALWYEHNALTPQGPAGHRIVRRIARRLVDIGLYDRAAELLEHQLRPDVTMTSLARAQIAGELARVHLMDGNPESALNALERTRMAGLPGELVASRRLLQARALAGLGRTDHALELIETDRTRDADRLRADIAWNARRWSEAGRRLEAMLGDRWRRDEALDEGEAHDVMRAILAYALAEDRAGLERVETRYGAAMAQTGHADAFTLAADSRSRGAGAELAALASALSDVGGARAWRGGFGAGR</sequence>
<dbReference type="RefSeq" id="WP_150022609.1">
    <property type="nucleotide sequence ID" value="NZ_VWOJ01000002.1"/>
</dbReference>
<reference evidence="3 4" key="1">
    <citation type="submission" date="2019-09" db="EMBL/GenBank/DDBJ databases">
        <authorList>
            <person name="Kevbrin V."/>
            <person name="Grouzdev D.S."/>
        </authorList>
    </citation>
    <scope>NUCLEOTIDE SEQUENCE [LARGE SCALE GENOMIC DNA]</scope>
    <source>
        <strain evidence="3 4">G-192</strain>
    </source>
</reference>
<name>A0A5M6ZM47_9PROT</name>
<keyword evidence="4" id="KW-1185">Reference proteome</keyword>
<evidence type="ECO:0000256" key="2">
    <source>
        <dbReference type="SAM" id="SignalP"/>
    </source>
</evidence>
<protein>
    <recommendedName>
        <fullName evidence="5">Tetratricopeptide repeat protein</fullName>
    </recommendedName>
</protein>
<organism evidence="3 4">
    <name type="scientific">Alkalicaulis satelles</name>
    <dbReference type="NCBI Taxonomy" id="2609175"/>
    <lineage>
        <taxon>Bacteria</taxon>
        <taxon>Pseudomonadati</taxon>
        <taxon>Pseudomonadota</taxon>
        <taxon>Alphaproteobacteria</taxon>
        <taxon>Maricaulales</taxon>
        <taxon>Maricaulaceae</taxon>
        <taxon>Alkalicaulis</taxon>
    </lineage>
</organism>
<feature type="region of interest" description="Disordered" evidence="1">
    <location>
        <begin position="291"/>
        <end position="311"/>
    </location>
</feature>
<feature type="chain" id="PRO_5024322655" description="Tetratricopeptide repeat protein" evidence="2">
    <location>
        <begin position="27"/>
        <end position="1112"/>
    </location>
</feature>
<feature type="region of interest" description="Disordered" evidence="1">
    <location>
        <begin position="528"/>
        <end position="549"/>
    </location>
</feature>
<comment type="caution">
    <text evidence="3">The sequence shown here is derived from an EMBL/GenBank/DDBJ whole genome shotgun (WGS) entry which is preliminary data.</text>
</comment>
<dbReference type="InterPro" id="IPR011990">
    <property type="entry name" value="TPR-like_helical_dom_sf"/>
</dbReference>
<dbReference type="AlphaFoldDB" id="A0A5M6ZM47"/>
<feature type="region of interest" description="Disordered" evidence="1">
    <location>
        <begin position="144"/>
        <end position="163"/>
    </location>
</feature>
<dbReference type="Gene3D" id="1.25.40.10">
    <property type="entry name" value="Tetratricopeptide repeat domain"/>
    <property type="match status" value="1"/>
</dbReference>
<evidence type="ECO:0000313" key="4">
    <source>
        <dbReference type="Proteomes" id="UP000325122"/>
    </source>
</evidence>
<gene>
    <name evidence="3" type="ORF">F1654_05900</name>
</gene>
<feature type="signal peptide" evidence="2">
    <location>
        <begin position="1"/>
        <end position="26"/>
    </location>
</feature>
<evidence type="ECO:0000256" key="1">
    <source>
        <dbReference type="SAM" id="MobiDB-lite"/>
    </source>
</evidence>
<accession>A0A5M6ZM47</accession>
<evidence type="ECO:0000313" key="3">
    <source>
        <dbReference type="EMBL" id="KAA5803341.1"/>
    </source>
</evidence>
<proteinExistence type="predicted"/>
<evidence type="ECO:0008006" key="5">
    <source>
        <dbReference type="Google" id="ProtNLM"/>
    </source>
</evidence>
<dbReference type="Proteomes" id="UP000325122">
    <property type="component" value="Unassembled WGS sequence"/>
</dbReference>